<organism evidence="1 2">
    <name type="scientific">Profundibacterium mesophilum KAUST100406-0324</name>
    <dbReference type="NCBI Taxonomy" id="1037889"/>
    <lineage>
        <taxon>Bacteria</taxon>
        <taxon>Pseudomonadati</taxon>
        <taxon>Pseudomonadota</taxon>
        <taxon>Alphaproteobacteria</taxon>
        <taxon>Rhodobacterales</taxon>
        <taxon>Roseobacteraceae</taxon>
        <taxon>Profundibacterium</taxon>
    </lineage>
</organism>
<evidence type="ECO:0000313" key="1">
    <source>
        <dbReference type="EMBL" id="KAF0676729.1"/>
    </source>
</evidence>
<comment type="caution">
    <text evidence="1">The sequence shown here is derived from an EMBL/GenBank/DDBJ whole genome shotgun (WGS) entry which is preliminary data.</text>
</comment>
<dbReference type="AlphaFoldDB" id="A0A921NU81"/>
<dbReference type="EMBL" id="APKE01000012">
    <property type="protein sequence ID" value="KAF0676729.1"/>
    <property type="molecule type" value="Genomic_DNA"/>
</dbReference>
<gene>
    <name evidence="1" type="ORF">PMES_00916</name>
</gene>
<proteinExistence type="predicted"/>
<name>A0A921NU81_9RHOB</name>
<dbReference type="InterPro" id="IPR019289">
    <property type="entry name" value="Phage_tail_E/E"/>
</dbReference>
<accession>A0A921NU81</accession>
<dbReference type="Proteomes" id="UP000698242">
    <property type="component" value="Unassembled WGS sequence"/>
</dbReference>
<dbReference type="RefSeq" id="WP_236549698.1">
    <property type="nucleotide sequence ID" value="NZ_APKE01000012.1"/>
</dbReference>
<protein>
    <submittedName>
        <fullName evidence="1">Phage related tail protein</fullName>
    </submittedName>
</protein>
<keyword evidence="2" id="KW-1185">Reference proteome</keyword>
<evidence type="ECO:0000313" key="2">
    <source>
        <dbReference type="Proteomes" id="UP000698242"/>
    </source>
</evidence>
<sequence>MSTEAMNTHRLSAPILRGEERIETVTLSRPNAGALRGLKTIDLIQGDVSALIKLLPRITRPNLAPSEVEQLATDDIGGLSLIVSGFFFKAETIEMERREMLAEIEDAETS</sequence>
<reference evidence="1" key="1">
    <citation type="submission" date="2013-03" db="EMBL/GenBank/DDBJ databases">
        <title>Genome Sequence of the Profundibacterium mesophilum strain KAUST100406-0324T from Red Sea, a novel genus in the family Rhodobacteraceae.</title>
        <authorList>
            <person name="Essack M."/>
            <person name="Alam I."/>
            <person name="Lafi F."/>
            <person name="Alawi W."/>
            <person name="Kamanu F."/>
            <person name="Al-Suwailem A."/>
            <person name="Lee O.O."/>
            <person name="Xu Y."/>
            <person name="Bajic V."/>
            <person name="Qian P.-Y."/>
            <person name="Archer J."/>
        </authorList>
    </citation>
    <scope>NUCLEOTIDE SEQUENCE</scope>
    <source>
        <strain evidence="1">KAUST100406-0324</strain>
    </source>
</reference>
<dbReference type="Pfam" id="PF10109">
    <property type="entry name" value="Phage_TAC_7"/>
    <property type="match status" value="1"/>
</dbReference>